<accession>A0A9P5PN77</accession>
<dbReference type="EC" id="3.4.19.12" evidence="2"/>
<dbReference type="Pfam" id="PF20255">
    <property type="entry name" value="DUF6606"/>
    <property type="match status" value="1"/>
</dbReference>
<dbReference type="Proteomes" id="UP000772434">
    <property type="component" value="Unassembled WGS sequence"/>
</dbReference>
<protein>
    <recommendedName>
        <fullName evidence="2">ubiquitinyl hydrolase 1</fullName>
        <ecNumber evidence="2">3.4.19.12</ecNumber>
    </recommendedName>
</protein>
<feature type="region of interest" description="Disordered" evidence="7">
    <location>
        <begin position="2743"/>
        <end position="2765"/>
    </location>
</feature>
<dbReference type="EMBL" id="JADNRY010000111">
    <property type="protein sequence ID" value="KAF9064985.1"/>
    <property type="molecule type" value="Genomic_DNA"/>
</dbReference>
<keyword evidence="12" id="KW-1185">Reference proteome</keyword>
<evidence type="ECO:0000256" key="2">
    <source>
        <dbReference type="ARBA" id="ARBA00012759"/>
    </source>
</evidence>
<evidence type="ECO:0000259" key="10">
    <source>
        <dbReference type="Pfam" id="PF20255"/>
    </source>
</evidence>
<evidence type="ECO:0000259" key="8">
    <source>
        <dbReference type="Pfam" id="PF12340"/>
    </source>
</evidence>
<evidence type="ECO:0000256" key="4">
    <source>
        <dbReference type="ARBA" id="ARBA00022786"/>
    </source>
</evidence>
<dbReference type="PANTHER" id="PTHR13367:SF34">
    <property type="match status" value="1"/>
</dbReference>
<evidence type="ECO:0000256" key="6">
    <source>
        <dbReference type="ARBA" id="ARBA00022807"/>
    </source>
</evidence>
<dbReference type="InterPro" id="IPR022099">
    <property type="entry name" value="DUF3638"/>
</dbReference>
<keyword evidence="5" id="KW-0378">Hydrolase</keyword>
<dbReference type="InterPro" id="IPR051346">
    <property type="entry name" value="OTU_Deubiquitinase"/>
</dbReference>
<name>A0A9P5PN77_9AGAR</name>
<comment type="catalytic activity">
    <reaction evidence="1">
        <text>Thiol-dependent hydrolysis of ester, thioester, amide, peptide and isopeptide bonds formed by the C-terminal Gly of ubiquitin (a 76-residue protein attached to proteins as an intracellular targeting signal).</text>
        <dbReference type="EC" id="3.4.19.12"/>
    </reaction>
</comment>
<evidence type="ECO:0000259" key="9">
    <source>
        <dbReference type="Pfam" id="PF12359"/>
    </source>
</evidence>
<evidence type="ECO:0000256" key="1">
    <source>
        <dbReference type="ARBA" id="ARBA00000707"/>
    </source>
</evidence>
<dbReference type="PANTHER" id="PTHR13367">
    <property type="entry name" value="UBIQUITIN THIOESTERASE"/>
    <property type="match status" value="1"/>
</dbReference>
<dbReference type="InterPro" id="IPR046541">
    <property type="entry name" value="DUF6606"/>
</dbReference>
<keyword evidence="6" id="KW-0788">Thiol protease</keyword>
<evidence type="ECO:0000313" key="11">
    <source>
        <dbReference type="EMBL" id="KAF9064985.1"/>
    </source>
</evidence>
<gene>
    <name evidence="11" type="ORF">BDP27DRAFT_1332732</name>
</gene>
<dbReference type="GO" id="GO:0006508">
    <property type="term" value="P:proteolysis"/>
    <property type="evidence" value="ECO:0007669"/>
    <property type="project" value="UniProtKB-KW"/>
</dbReference>
<feature type="domain" description="DUF6606" evidence="10">
    <location>
        <begin position="13"/>
        <end position="283"/>
    </location>
</feature>
<reference evidence="11" key="1">
    <citation type="submission" date="2020-11" db="EMBL/GenBank/DDBJ databases">
        <authorList>
            <consortium name="DOE Joint Genome Institute"/>
            <person name="Ahrendt S."/>
            <person name="Riley R."/>
            <person name="Andreopoulos W."/>
            <person name="Labutti K."/>
            <person name="Pangilinan J."/>
            <person name="Ruiz-Duenas F.J."/>
            <person name="Barrasa J.M."/>
            <person name="Sanchez-Garcia M."/>
            <person name="Camarero S."/>
            <person name="Miyauchi S."/>
            <person name="Serrano A."/>
            <person name="Linde D."/>
            <person name="Babiker R."/>
            <person name="Drula E."/>
            <person name="Ayuso-Fernandez I."/>
            <person name="Pacheco R."/>
            <person name="Padilla G."/>
            <person name="Ferreira P."/>
            <person name="Barriuso J."/>
            <person name="Kellner H."/>
            <person name="Castanera R."/>
            <person name="Alfaro M."/>
            <person name="Ramirez L."/>
            <person name="Pisabarro A.G."/>
            <person name="Kuo A."/>
            <person name="Tritt A."/>
            <person name="Lipzen A."/>
            <person name="He G."/>
            <person name="Yan M."/>
            <person name="Ng V."/>
            <person name="Cullen D."/>
            <person name="Martin F."/>
            <person name="Rosso M.-N."/>
            <person name="Henrissat B."/>
            <person name="Hibbett D."/>
            <person name="Martinez A.T."/>
            <person name="Grigoriev I.V."/>
        </authorList>
    </citation>
    <scope>NUCLEOTIDE SEQUENCE</scope>
    <source>
        <strain evidence="11">AH 40177</strain>
    </source>
</reference>
<evidence type="ECO:0000256" key="7">
    <source>
        <dbReference type="SAM" id="MobiDB-lite"/>
    </source>
</evidence>
<dbReference type="Pfam" id="PF12359">
    <property type="entry name" value="DUF3645"/>
    <property type="match status" value="1"/>
</dbReference>
<evidence type="ECO:0000313" key="12">
    <source>
        <dbReference type="Proteomes" id="UP000772434"/>
    </source>
</evidence>
<evidence type="ECO:0000256" key="3">
    <source>
        <dbReference type="ARBA" id="ARBA00022670"/>
    </source>
</evidence>
<organism evidence="11 12">
    <name type="scientific">Rhodocollybia butyracea</name>
    <dbReference type="NCBI Taxonomy" id="206335"/>
    <lineage>
        <taxon>Eukaryota</taxon>
        <taxon>Fungi</taxon>
        <taxon>Dikarya</taxon>
        <taxon>Basidiomycota</taxon>
        <taxon>Agaricomycotina</taxon>
        <taxon>Agaricomycetes</taxon>
        <taxon>Agaricomycetidae</taxon>
        <taxon>Agaricales</taxon>
        <taxon>Marasmiineae</taxon>
        <taxon>Omphalotaceae</taxon>
        <taxon>Rhodocollybia</taxon>
    </lineage>
</organism>
<keyword evidence="3" id="KW-0645">Protease</keyword>
<feature type="compositionally biased region" description="Polar residues" evidence="7">
    <location>
        <begin position="2747"/>
        <end position="2760"/>
    </location>
</feature>
<feature type="domain" description="DUF3638" evidence="8">
    <location>
        <begin position="2014"/>
        <end position="2232"/>
    </location>
</feature>
<dbReference type="Pfam" id="PF12340">
    <property type="entry name" value="DUF3638"/>
    <property type="match status" value="1"/>
</dbReference>
<dbReference type="GO" id="GO:0004843">
    <property type="term" value="F:cysteine-type deubiquitinase activity"/>
    <property type="evidence" value="ECO:0007669"/>
    <property type="project" value="UniProtKB-EC"/>
</dbReference>
<comment type="caution">
    <text evidence="11">The sequence shown here is derived from an EMBL/GenBank/DDBJ whole genome shotgun (WGS) entry which is preliminary data.</text>
</comment>
<evidence type="ECO:0000256" key="5">
    <source>
        <dbReference type="ARBA" id="ARBA00022801"/>
    </source>
</evidence>
<dbReference type="OrthoDB" id="3182339at2759"/>
<sequence length="3106" mass="352188">MGDDNLLKNLDFIINHVFFPPQLPQESDLSTAGHFALCSSFVDLADEFEAHLDGDSRLGWTRTVNMLRQYARSQNRADLIVEDLEKDFKQLDPGDFLILYIGEQNAGIFIRRMASGDVSVSSFEASFPNAEVMAAEARIACTFPGPAITVPFSVWHNPSFSHELSNFLFHMNRDRLDEAKAHARKAMSEVTETRDVTDPKYISELLMGILHGVGSPTPIEDVRFARKRIGDDVLWENATLPWRRSPVYLVLRVGLQLALSYIDGPGDLQYKTFMAFAQARLLQMAVQNHPELDTDLLYAMRVKVARRIHKLEICAKSDGTPSFVIYAAQHASSAVQQVLDDRWNRVQQLQDQSPEWNPDSLNFEADTYLLLKNARPRILRAAQRADSPPPSSTFTPNHHPRLRYETDFRGLTPAKLQAAFDDDARVALADFEFVIHTYLRDWTARNLTGQDASEIIYSCMTAYLSCARKTYSTNNPEDQSHMLLALVTMWVALDKVVVTQVPLLAQFSPEVSVGLLEPLLLQQTDALDALRDVVHYISGRQNEAQWSDGIFTDNSYLFYQQYFDSSVSLQLLKQEIEEEANRKREVCRSLLREKNARYNDLTTRAMAFDHDHRQVEYRWGWSREFREDKSMCRKCALLDEASSIPDIEVDEWPLPSGLTDAKGVCFELDCPKPFEYWRAATWMLLYDVGAPSHREAAEKYDTLPGSYALPRRSSPVRFTLATATKSFKVSHYRSRTIPAREQDVIVNCGSTWRLYEISQGCWAGDRPFQYSSFRRMCTPSISGKYKALQFSLESTTHTSNEVIAAQSDCHADLSLHEFVAFGSLRSGGRLQWMNIARECVTGTLTFRSEAVHTLLLQAALQVGNWENEGGLILDWHRDLADPLFSHTLLESLETLMHTISSNWDAVVSLRGIILLTCRLMSGNHSPATEDWACKLLCRAREISVNWMVQMKEQLSSASEDHSDVLRIRLCEIAATCRATYSGDPAHFPKLLQTSEDISTFIHCASVIYENTPPVCKDLSPAFCRLLDQDKRLSISIHDHLVSLVMQSNTGIDKAVEFLWPAYRQGNVWQRLSQPNERWIQTSTACSSHGVSQQVHVNLIDGQLRVDGKLVGQLPREITRNPLYVRCLGQRILDVIPSDMPGMEYATRNRVDGCEIHFSTQDMADGLIIKTKGESGEISELIPHKFFRKDLPNPLVQEYAHWFRVSRQFIELCPLHSIWCSLPSNNHISDVLNSAQMILAPHKYLVDPHSLTGRMLSSQLEPLEYSDEILITLLSGGAVTADLPRLRLAFHLKGQLLRSKNLPGFCVDRHQSTGTMLGLKNQLVLRPFDSSSTEMRRVLIPHGFVCVQKGSDHVSIEIRTDRSMKQTRYHEYLVDTDLGYLQTNASLTSRLYKVYLHAVTSGRLPDPLTRRTGTEEALLEYSSASCITFLELRSSDRELLKVINAISPTRTFYPKHLQVMQTVAWDSNLPPLSQHSAFSHITDSIREYAQKLALFDRPNKIDSNNSVSSEPSSEQILMKKAEHREALFHSPDLHGVSDLTSEDSRHTLSSITPALSVSRKSKEISLSFTHRLLAADAELPDLYSLFKEWNLISSQTDIDISYRNDLLSPQFGEVYLSMFNVLRKQRIGEDYRCLFTFSAMSYHSPVYMKLIPTFLAFGTNFRFQSFSLPKLASQCSVYDLAFRLAPEPGDLRQLAYNAAHGMEKASWDANGLLKDDDESGWAFSQRVNKSYEDQRNRLVSQITQHYVSQWPCSTVYAPSNPIFAPLFNMHGLHNSMQTRFANCFQNKELHSFLVGVQSVLVDSSREICSYPELGKMLLPPDLSAPSSPYLLDKISLRHLLASREVPDTKNTTWERGGSVIPDTQELGKLLEEFTKSSKPLLRVYGEHLDASLLALRSEQDLTSSEADKHLHYLQICNERFTNLEEAIKKGFQPQTKAQQLSQDAGQWPRLTVRTFLRQLSIKLRESYPEKWRTTLADLACRLVHIHRARRLIEFQCSHSPHYSQEVEATPISVAEASQNPDWALIQVESRFTLRPLQHIVLKEMISPSSNKNTAFQLNMGEGKSSVIAPLAVATLADQKTLVRLVVLKPLSRQMFHLLAARLTGVCGRRVFFLPFSRSVDMGPSQIRGIRSLLEECVAVGGILIAQPEHILSFRLLAVERLVTGHPTRSSLLELQKWLSSCSRDILDESDEILHSKYQLIYTIGDQQPLEDHPDRWTTVQQVLSLVSCHLNRLRKKFPLDVEVETNKPGLFPFLRLLKPTPGTDLVEWIADDIMAGKLENVNFRFLNHRDRQAVRRFITGFNVNAQDIIIAKRCFDSSGKWNSVLLLRGLLAHGLICYVFLKRHWRVDYGLDLTRSMLAVPFRAKDVPSTSAEFGHSDIALLLTCLSYYYRGLDENQLRTAIQLLLSSDNAAAEYETWTSGLDLPEELRRETGINLEDPTQLADVLVPRFRRTKNVVDFYLSAVVFPKAAKEFPYKLSTSAWDLVENSERVKTGFSGTNDNQHLLPTSIHQEDLAGQESTSAKVLLYLQQPENGPCITPGDLSLKHVPLKDLLFQMASRSPPVRILFDVGAQVLRINRKVAEVWLQIDNDAQAAVYFDHKDEITVLMRDGAVEPFISSSFRDRLGDCIIYLDDAHTRGTDLKFPRGSRALVTLGNKVTKDRLVQACMRLRQLGHGHSVLFFAPLEIAQAIRAAANKSDGVAIKVIDILRWAMLRTCEDIEHHIPHWVQQGVDFHQRDLVWAAAKESDSPSNTAKESDSPSNIAELRSGWQQPEARTLEQLYLPPSAQSSLNTSPNVAKVNQIPEMQARLDMLGITDIGDASVDEEQEREIEQEIEQERQLKRPPRAKPHTHRVSDEVRVLVKTGILKNTSAAFQPLFNTIPAAVVAAVRQHLRPVDSPWRHTLWATKDFAIAISDTETSKEHMRPVNWVLSCPSSDLAMNIVVLSPYEAQELLPAIRKSTHVNLHMYAPRVRREMRTFDDLKFFCIPPLAASWDRTSPDMLAISQLNLFSGQLYIGNYNIYRNLCAFLGLGVDFEDVTGPSVNSDGFVRPEERMFDDGGFYQDCPFVVSPVPFLKELTSLRRKGNKYRQTHIGRIVNGIVLRKEDFE</sequence>
<keyword evidence="4" id="KW-0833">Ubl conjugation pathway</keyword>
<dbReference type="InterPro" id="IPR022105">
    <property type="entry name" value="DUF3645"/>
</dbReference>
<proteinExistence type="predicted"/>
<feature type="domain" description="DUF3645" evidence="9">
    <location>
        <begin position="2351"/>
        <end position="2383"/>
    </location>
</feature>